<organism evidence="1 2">
    <name type="scientific">Pseudonocardia petroleophila</name>
    <dbReference type="NCBI Taxonomy" id="37331"/>
    <lineage>
        <taxon>Bacteria</taxon>
        <taxon>Bacillati</taxon>
        <taxon>Actinomycetota</taxon>
        <taxon>Actinomycetes</taxon>
        <taxon>Pseudonocardiales</taxon>
        <taxon>Pseudonocardiaceae</taxon>
        <taxon>Pseudonocardia</taxon>
    </lineage>
</organism>
<dbReference type="SUPFAM" id="SSF48452">
    <property type="entry name" value="TPR-like"/>
    <property type="match status" value="2"/>
</dbReference>
<reference evidence="1 2" key="1">
    <citation type="submission" date="2020-08" db="EMBL/GenBank/DDBJ databases">
        <authorList>
            <person name="Mo P."/>
        </authorList>
    </citation>
    <scope>NUCLEOTIDE SEQUENCE [LARGE SCALE GENOMIC DNA]</scope>
    <source>
        <strain evidence="1 2">CGMCC 4.1532</strain>
    </source>
</reference>
<sequence>MVPGAQQGYRPFVFGMGILVSSQEVVTCAHVLDDVLGVNWHRGGSGAVVRVAFPFQGETVYRDGIVDRNRYTPRGRSRLRPSLAADVAVIQLAGEAPEGVQPAMLGTPRPGAAVKAYGFRSIVQPGGLSVSHPDGEWARGTISGSQPGGRMQFDGTRISGHRIQRGYSGAAVFDENQEIVVGMVVEADRDESSRVAQLIDADALIGVITSRPNANDVGAESFSSALGASARGETRKRAIEASESTFFVGRVELKQAIIERIAGGQGSTPLHIIGHGGIGKSSLLQQLAMDARSLGRSPAYIDLAFVRSPLDLLRRLAQTLQSIGEFAFSAYAQASARYERIEAVLLRNPKLSQSAVVFVSKRHELQMSHYDVPESVDIGLAGVDQHSLLSIYAALDADDRSFFLSPLNVMADAFGSDVEGASSRSLFLLDRTEKIPAHLGEWLWRDLLPLIRGITIITAGRNDIPPSWQPPPGRVKIYELGPLTAAEVQEYLSIAGVREDSLRDRIARSSAGIPLALELAVESAGSLGVLQQDEDVDAFVVDRMIAVFLGELSAEHRTALQRLAVFRRFNRETLNAFNLGDEAAIISMLAARFMKHDRYGYAVHDSVRDFILRDLRRQEPTLHASLHSSAAAFYAARRRLNVDDDQYFIEWLYHVLSSDPPEGFKSLRSFFSSAALAIKPELCESIIKVAYEADFEGALPESWIRFYEGSLYRQRFDFAAAERTYEELLATPGVDSDRELMAELLYQRSVALWYLCRYEESITVAGQSMLLNDEMGKENFYNRSLGIVGLALDRLGRFDDALVAVKEMLSRGDGSQPDPVSSGYALNSIGYFSWHAGRWGVAEESLLNCRDRWVALKSPVGECYPIGHLGGVYAAAGHLDRAAEMLERGRQLSELTGNSEMLSVCLQNSSMLERRRGNLVEARSYAERAMNVSASLNHSYFLADSARLLAEARLEEQDLSGAEDALEVGAQAAFGTGAVYLQGHLDVVTCRCAVARSRDAGDSEVQQLRDRLMALSEGFVAAGYYDLACWIDLLVADIRSQDSPSDCSFWLLRGASHAFSCNWYMGMDYLERVQSVSHSWVAGAAMVEKLRDKYNVSSLWDLYVSEGSWRLRNSEVVDVARSRKLWT</sequence>
<gene>
    <name evidence="1" type="ORF">H6H00_04770</name>
</gene>
<dbReference type="SUPFAM" id="SSF50494">
    <property type="entry name" value="Trypsin-like serine proteases"/>
    <property type="match status" value="1"/>
</dbReference>
<dbReference type="EMBL" id="CP060131">
    <property type="protein sequence ID" value="QNG53311.1"/>
    <property type="molecule type" value="Genomic_DNA"/>
</dbReference>
<dbReference type="SUPFAM" id="SSF52540">
    <property type="entry name" value="P-loop containing nucleoside triphosphate hydrolases"/>
    <property type="match status" value="1"/>
</dbReference>
<name>A0A7G7MKK0_9PSEU</name>
<dbReference type="Pfam" id="PF13365">
    <property type="entry name" value="Trypsin_2"/>
    <property type="match status" value="1"/>
</dbReference>
<dbReference type="Gene3D" id="3.40.50.300">
    <property type="entry name" value="P-loop containing nucleotide triphosphate hydrolases"/>
    <property type="match status" value="1"/>
</dbReference>
<protein>
    <submittedName>
        <fullName evidence="1">Trypsin-like peptidase domain-containing protein</fullName>
    </submittedName>
</protein>
<dbReference type="Proteomes" id="UP000515728">
    <property type="component" value="Chromosome"/>
</dbReference>
<dbReference type="Gene3D" id="1.25.40.10">
    <property type="entry name" value="Tetratricopeptide repeat domain"/>
    <property type="match status" value="2"/>
</dbReference>
<evidence type="ECO:0000313" key="2">
    <source>
        <dbReference type="Proteomes" id="UP000515728"/>
    </source>
</evidence>
<accession>A0A7G7MKK0</accession>
<keyword evidence="2" id="KW-1185">Reference proteome</keyword>
<dbReference type="KEGG" id="ppel:H6H00_04770"/>
<dbReference type="InterPro" id="IPR027417">
    <property type="entry name" value="P-loop_NTPase"/>
</dbReference>
<proteinExistence type="predicted"/>
<evidence type="ECO:0000313" key="1">
    <source>
        <dbReference type="EMBL" id="QNG53311.1"/>
    </source>
</evidence>
<dbReference type="AlphaFoldDB" id="A0A7G7MKK0"/>
<dbReference type="InterPro" id="IPR011990">
    <property type="entry name" value="TPR-like_helical_dom_sf"/>
</dbReference>
<dbReference type="InterPro" id="IPR009003">
    <property type="entry name" value="Peptidase_S1_PA"/>
</dbReference>